<dbReference type="GO" id="GO:0004740">
    <property type="term" value="F:pyruvate dehydrogenase (acetyl-transferring) kinase activity"/>
    <property type="evidence" value="ECO:0007669"/>
    <property type="project" value="UniProtKB-EC"/>
</dbReference>
<dbReference type="EMBL" id="HBGJ01004759">
    <property type="protein sequence ID" value="CAD9244508.1"/>
    <property type="molecule type" value="Transcribed_RNA"/>
</dbReference>
<dbReference type="Pfam" id="PF10436">
    <property type="entry name" value="BCDHK_Adom3"/>
    <property type="match status" value="1"/>
</dbReference>
<keyword evidence="6 8" id="KW-0496">Mitochondrion</keyword>
<dbReference type="GO" id="GO:0005524">
    <property type="term" value="F:ATP binding"/>
    <property type="evidence" value="ECO:0007669"/>
    <property type="project" value="UniProtKB-UniRule"/>
</dbReference>
<dbReference type="PRINTS" id="PR00344">
    <property type="entry name" value="BCTRLSENSOR"/>
</dbReference>
<protein>
    <recommendedName>
        <fullName evidence="8">Protein-serine/threonine kinase</fullName>
        <ecNumber evidence="8">2.7.11.-</ecNumber>
    </recommendedName>
</protein>
<organism evidence="12">
    <name type="scientific">Phaeomonas parva</name>
    <dbReference type="NCBI Taxonomy" id="124430"/>
    <lineage>
        <taxon>Eukaryota</taxon>
        <taxon>Sar</taxon>
        <taxon>Stramenopiles</taxon>
        <taxon>Ochrophyta</taxon>
        <taxon>Pinguiophyceae</taxon>
        <taxon>Pinguiochrysidales</taxon>
        <taxon>Pinguiochrysidaceae</taxon>
        <taxon>Phaeomonas</taxon>
    </lineage>
</organism>
<dbReference type="InterPro" id="IPR003594">
    <property type="entry name" value="HATPase_dom"/>
</dbReference>
<comment type="catalytic activity">
    <reaction evidence="7">
        <text>L-seryl-[pyruvate dehydrogenase E1 alpha subunit] + ATP = O-phospho-L-seryl-[pyruvate dehydrogenase E1 alpha subunit] + ADP + H(+)</text>
        <dbReference type="Rhea" id="RHEA:23052"/>
        <dbReference type="Rhea" id="RHEA-COMP:13689"/>
        <dbReference type="Rhea" id="RHEA-COMP:13690"/>
        <dbReference type="ChEBI" id="CHEBI:15378"/>
        <dbReference type="ChEBI" id="CHEBI:29999"/>
        <dbReference type="ChEBI" id="CHEBI:30616"/>
        <dbReference type="ChEBI" id="CHEBI:83421"/>
        <dbReference type="ChEBI" id="CHEBI:456216"/>
        <dbReference type="EC" id="2.7.11.2"/>
    </reaction>
</comment>
<gene>
    <name evidence="11" type="ORF">PPAR1163_LOCUS2840</name>
    <name evidence="12" type="ORF">PPAR1163_LOCUS2847</name>
    <name evidence="13" type="ORF">PPAR1163_LOCUS2856</name>
    <name evidence="14" type="ORF">PPAR1163_LOCUS2865</name>
</gene>
<dbReference type="EMBL" id="HBGJ01004770">
    <property type="protein sequence ID" value="CAD9244517.1"/>
    <property type="molecule type" value="Transcribed_RNA"/>
</dbReference>
<dbReference type="SUPFAM" id="SSF69012">
    <property type="entry name" value="alpha-ketoacid dehydrogenase kinase, N-terminal domain"/>
    <property type="match status" value="1"/>
</dbReference>
<keyword evidence="3 8" id="KW-0547">Nucleotide-binding</keyword>
<evidence type="ECO:0000313" key="14">
    <source>
        <dbReference type="EMBL" id="CAD9244517.1"/>
    </source>
</evidence>
<feature type="region of interest" description="Disordered" evidence="9">
    <location>
        <begin position="46"/>
        <end position="75"/>
    </location>
</feature>
<dbReference type="PROSITE" id="PS50109">
    <property type="entry name" value="HIS_KIN"/>
    <property type="match status" value="1"/>
</dbReference>
<dbReference type="InterPro" id="IPR036890">
    <property type="entry name" value="HATPase_C_sf"/>
</dbReference>
<proteinExistence type="inferred from homology"/>
<dbReference type="PANTHER" id="PTHR11947:SF3">
    <property type="entry name" value="[PYRUVATE DEHYDROGENASE (ACETYL-TRANSFERRING)] KINASE, MITOCHONDRIAL"/>
    <property type="match status" value="1"/>
</dbReference>
<sequence>MSVASVASVRSGVAGPWPSPLRAAPLGSLGSLASAAGDFHQGAATNDSVNATQMDPLPDTQVDTAPEEDPAAAAAEAARKAAARPWGKLIPLWGSGEHQLLRRRPAAPAPLRPVWARGLASLPGTDLSSDLDHKTQEAIQDAAERRQTGVSLKTLLDTGRGDLLQKLDSVDPTSTATEQMLIQVACFLHHELPIRLARRVVDLQRIKLLRDMESVQLVHRWYAQSFQELLNSPPPNTIEREADFAKLLQNIYQRHAATLLTMAQGAYELRREISKSDGVVAFEDHREIHNFLDSFYMSRIGIRVLIGQYLALRQPPVDSYIGLVQTATSPAQVAQAAVEDATYMCERQYGEAPNVTLHGCLDRNFAYVPTHLHYILLELLKNSMRATCEFHGDADYLPDVKIILADGDSNEDVVIKVSDEGGGIRRSHMKRIWSYLFTTADPEIQKGFVEIGGAETDFDTHSPLAGLGYGLPISRSYARYFGGDMQIMSMEGFGTDAFVHLNRLGDADEPLP</sequence>
<dbReference type="CDD" id="cd16929">
    <property type="entry name" value="HATPase_PDK-like"/>
    <property type="match status" value="1"/>
</dbReference>
<evidence type="ECO:0000256" key="5">
    <source>
        <dbReference type="ARBA" id="ARBA00022840"/>
    </source>
</evidence>
<dbReference type="InterPro" id="IPR018955">
    <property type="entry name" value="BCDHK/PDK_N"/>
</dbReference>
<evidence type="ECO:0000256" key="1">
    <source>
        <dbReference type="ARBA" id="ARBA00006155"/>
    </source>
</evidence>
<evidence type="ECO:0000256" key="2">
    <source>
        <dbReference type="ARBA" id="ARBA00022679"/>
    </source>
</evidence>
<evidence type="ECO:0000256" key="7">
    <source>
        <dbReference type="ARBA" id="ARBA00048201"/>
    </source>
</evidence>
<dbReference type="InterPro" id="IPR004358">
    <property type="entry name" value="Sig_transdc_His_kin-like_C"/>
</dbReference>
<evidence type="ECO:0000256" key="4">
    <source>
        <dbReference type="ARBA" id="ARBA00022777"/>
    </source>
</evidence>
<evidence type="ECO:0000313" key="13">
    <source>
        <dbReference type="EMBL" id="CAD9244508.1"/>
    </source>
</evidence>
<accession>A0A6U4CVZ3</accession>
<dbReference type="Gene3D" id="1.20.140.20">
    <property type="entry name" value="Alpha-ketoacid/pyruvate dehydrogenase kinase, N-terminal domain"/>
    <property type="match status" value="1"/>
</dbReference>
<dbReference type="PANTHER" id="PTHR11947">
    <property type="entry name" value="PYRUVATE DEHYDROGENASE KINASE"/>
    <property type="match status" value="1"/>
</dbReference>
<keyword evidence="4 8" id="KW-0418">Kinase</keyword>
<keyword evidence="2 8" id="KW-0808">Transferase</keyword>
<evidence type="ECO:0000256" key="3">
    <source>
        <dbReference type="ARBA" id="ARBA00022741"/>
    </source>
</evidence>
<evidence type="ECO:0000256" key="9">
    <source>
        <dbReference type="SAM" id="MobiDB-lite"/>
    </source>
</evidence>
<evidence type="ECO:0000259" key="10">
    <source>
        <dbReference type="PROSITE" id="PS50109"/>
    </source>
</evidence>
<evidence type="ECO:0000313" key="12">
    <source>
        <dbReference type="EMBL" id="CAD9244499.1"/>
    </source>
</evidence>
<reference evidence="12" key="1">
    <citation type="submission" date="2021-01" db="EMBL/GenBank/DDBJ databases">
        <authorList>
            <person name="Corre E."/>
            <person name="Pelletier E."/>
            <person name="Niang G."/>
            <person name="Scheremetjew M."/>
            <person name="Finn R."/>
            <person name="Kale V."/>
            <person name="Holt S."/>
            <person name="Cochrane G."/>
            <person name="Meng A."/>
            <person name="Brown T."/>
            <person name="Cohen L."/>
        </authorList>
    </citation>
    <scope>NUCLEOTIDE SEQUENCE</scope>
    <source>
        <strain evidence="12">CCMP2877</strain>
    </source>
</reference>
<evidence type="ECO:0000313" key="11">
    <source>
        <dbReference type="EMBL" id="CAD9244492.1"/>
    </source>
</evidence>
<dbReference type="SUPFAM" id="SSF55874">
    <property type="entry name" value="ATPase domain of HSP90 chaperone/DNA topoisomerase II/histidine kinase"/>
    <property type="match status" value="1"/>
</dbReference>
<dbReference type="EMBL" id="HBGJ01004737">
    <property type="protein sequence ID" value="CAD9244492.1"/>
    <property type="molecule type" value="Transcribed_RNA"/>
</dbReference>
<dbReference type="GO" id="GO:0010906">
    <property type="term" value="P:regulation of glucose metabolic process"/>
    <property type="evidence" value="ECO:0007669"/>
    <property type="project" value="TreeGrafter"/>
</dbReference>
<feature type="domain" description="Histidine kinase" evidence="10">
    <location>
        <begin position="369"/>
        <end position="505"/>
    </location>
</feature>
<dbReference type="EC" id="2.7.11.-" evidence="8"/>
<comment type="subcellular location">
    <subcellularLocation>
        <location evidence="8">Mitochondrion matrix</location>
    </subcellularLocation>
</comment>
<dbReference type="InterPro" id="IPR005467">
    <property type="entry name" value="His_kinase_dom"/>
</dbReference>
<evidence type="ECO:0000256" key="8">
    <source>
        <dbReference type="RuleBase" id="RU366032"/>
    </source>
</evidence>
<dbReference type="AlphaFoldDB" id="A0A6U4CVZ3"/>
<evidence type="ECO:0000256" key="6">
    <source>
        <dbReference type="ARBA" id="ARBA00023128"/>
    </source>
</evidence>
<dbReference type="SMART" id="SM00387">
    <property type="entry name" value="HATPase_c"/>
    <property type="match status" value="1"/>
</dbReference>
<dbReference type="GO" id="GO:0005759">
    <property type="term" value="C:mitochondrial matrix"/>
    <property type="evidence" value="ECO:0007669"/>
    <property type="project" value="UniProtKB-SubCell"/>
</dbReference>
<name>A0A6U4CVZ3_9STRA</name>
<dbReference type="EMBL" id="HBGJ01004748">
    <property type="protein sequence ID" value="CAD9244499.1"/>
    <property type="molecule type" value="Transcribed_RNA"/>
</dbReference>
<dbReference type="InterPro" id="IPR036784">
    <property type="entry name" value="AK/P_DHK_N_sf"/>
</dbReference>
<dbReference type="InterPro" id="IPR039028">
    <property type="entry name" value="BCKD/PDK"/>
</dbReference>
<keyword evidence="5 8" id="KW-0067">ATP-binding</keyword>
<dbReference type="Pfam" id="PF02518">
    <property type="entry name" value="HATPase_c"/>
    <property type="match status" value="1"/>
</dbReference>
<dbReference type="Gene3D" id="3.30.565.10">
    <property type="entry name" value="Histidine kinase-like ATPase, C-terminal domain"/>
    <property type="match status" value="1"/>
</dbReference>
<comment type="similarity">
    <text evidence="1 8">Belongs to the PDK/BCKDK protein kinase family.</text>
</comment>